<dbReference type="AlphaFoldDB" id="A0A7K3M504"/>
<keyword evidence="2" id="KW-1185">Reference proteome</keyword>
<dbReference type="RefSeq" id="WP_162450212.1">
    <property type="nucleotide sequence ID" value="NZ_WLZY01000003.1"/>
</dbReference>
<proteinExistence type="predicted"/>
<accession>A0A7K3M504</accession>
<evidence type="ECO:0000313" key="1">
    <source>
        <dbReference type="EMBL" id="NDL57508.1"/>
    </source>
</evidence>
<dbReference type="Proteomes" id="UP000460435">
    <property type="component" value="Unassembled WGS sequence"/>
</dbReference>
<organism evidence="1 2">
    <name type="scientific">Phytoactinopolyspora mesophila</name>
    <dbReference type="NCBI Taxonomy" id="2650750"/>
    <lineage>
        <taxon>Bacteria</taxon>
        <taxon>Bacillati</taxon>
        <taxon>Actinomycetota</taxon>
        <taxon>Actinomycetes</taxon>
        <taxon>Jiangellales</taxon>
        <taxon>Jiangellaceae</taxon>
        <taxon>Phytoactinopolyspora</taxon>
    </lineage>
</organism>
<comment type="caution">
    <text evidence="1">The sequence shown here is derived from an EMBL/GenBank/DDBJ whole genome shotgun (WGS) entry which is preliminary data.</text>
</comment>
<name>A0A7K3M504_9ACTN</name>
<sequence>MYTPAATFRRTPAERADQQLAWDRSDQAFFAAGACHILAWAFAANRPTFQIVALRKVGEKHPSHVIATNGIWAFDHDGWTLESELMAMTAGFEPSTPWERFVVTEDLTTFCQNHDHRPPHLYAEDPRPRAVAYIATFPPTPLWSPQPQ</sequence>
<protein>
    <submittedName>
        <fullName evidence="1">Uncharacterized protein</fullName>
    </submittedName>
</protein>
<dbReference type="EMBL" id="WLZY01000003">
    <property type="protein sequence ID" value="NDL57508.1"/>
    <property type="molecule type" value="Genomic_DNA"/>
</dbReference>
<reference evidence="1 2" key="1">
    <citation type="submission" date="2019-11" db="EMBL/GenBank/DDBJ databases">
        <authorList>
            <person name="Li X.-J."/>
            <person name="Feng X.-M."/>
        </authorList>
    </citation>
    <scope>NUCLEOTIDE SEQUENCE [LARGE SCALE GENOMIC DNA]</scope>
    <source>
        <strain evidence="1 2">XMNu-373</strain>
    </source>
</reference>
<gene>
    <name evidence="1" type="ORF">F7O44_10525</name>
</gene>
<evidence type="ECO:0000313" key="2">
    <source>
        <dbReference type="Proteomes" id="UP000460435"/>
    </source>
</evidence>